<dbReference type="InterPro" id="IPR001138">
    <property type="entry name" value="Zn2Cys6_DnaBD"/>
</dbReference>
<comment type="caution">
    <text evidence="4">The sequence shown here is derived from an EMBL/GenBank/DDBJ whole genome shotgun (WGS) entry which is preliminary data.</text>
</comment>
<proteinExistence type="predicted"/>
<gene>
    <name evidence="4" type="ORF">BJ875DRAFT_161677</name>
</gene>
<evidence type="ECO:0000256" key="2">
    <source>
        <dbReference type="SAM" id="MobiDB-lite"/>
    </source>
</evidence>
<dbReference type="OrthoDB" id="4314040at2759"/>
<reference evidence="4" key="1">
    <citation type="journal article" date="2021" name="IMA Fungus">
        <title>Genomic characterization of three marine fungi, including Emericellopsis atlantica sp. nov. with signatures of a generalist lifestyle and marine biomass degradation.</title>
        <authorList>
            <person name="Hagestad O.C."/>
            <person name="Hou L."/>
            <person name="Andersen J.H."/>
            <person name="Hansen E.H."/>
            <person name="Altermark B."/>
            <person name="Li C."/>
            <person name="Kuhnert E."/>
            <person name="Cox R.J."/>
            <person name="Crous P.W."/>
            <person name="Spatafora J.W."/>
            <person name="Lail K."/>
            <person name="Amirebrahimi M."/>
            <person name="Lipzen A."/>
            <person name="Pangilinan J."/>
            <person name="Andreopoulos W."/>
            <person name="Hayes R.D."/>
            <person name="Ng V."/>
            <person name="Grigoriev I.V."/>
            <person name="Jackson S.A."/>
            <person name="Sutton T.D.S."/>
            <person name="Dobson A.D.W."/>
            <person name="Rama T."/>
        </authorList>
    </citation>
    <scope>NUCLEOTIDE SEQUENCE</scope>
    <source>
        <strain evidence="4">TRa018bII</strain>
    </source>
</reference>
<dbReference type="CDD" id="cd00067">
    <property type="entry name" value="GAL4"/>
    <property type="match status" value="1"/>
</dbReference>
<dbReference type="InterPro" id="IPR021858">
    <property type="entry name" value="Fun_TF"/>
</dbReference>
<protein>
    <recommendedName>
        <fullName evidence="3">Zn(2)-C6 fungal-type domain-containing protein</fullName>
    </recommendedName>
</protein>
<dbReference type="SUPFAM" id="SSF57701">
    <property type="entry name" value="Zn2/Cys6 DNA-binding domain"/>
    <property type="match status" value="1"/>
</dbReference>
<name>A0A9P8C1F6_9HELO</name>
<organism evidence="4 5">
    <name type="scientific">Amylocarpus encephaloides</name>
    <dbReference type="NCBI Taxonomy" id="45428"/>
    <lineage>
        <taxon>Eukaryota</taxon>
        <taxon>Fungi</taxon>
        <taxon>Dikarya</taxon>
        <taxon>Ascomycota</taxon>
        <taxon>Pezizomycotina</taxon>
        <taxon>Leotiomycetes</taxon>
        <taxon>Helotiales</taxon>
        <taxon>Helotiales incertae sedis</taxon>
        <taxon>Amylocarpus</taxon>
    </lineage>
</organism>
<evidence type="ECO:0000313" key="5">
    <source>
        <dbReference type="Proteomes" id="UP000824998"/>
    </source>
</evidence>
<dbReference type="PROSITE" id="PS50048">
    <property type="entry name" value="ZN2_CY6_FUNGAL_2"/>
    <property type="match status" value="1"/>
</dbReference>
<dbReference type="PROSITE" id="PS00463">
    <property type="entry name" value="ZN2_CY6_FUNGAL_1"/>
    <property type="match status" value="1"/>
</dbReference>
<dbReference type="GO" id="GO:0000981">
    <property type="term" value="F:DNA-binding transcription factor activity, RNA polymerase II-specific"/>
    <property type="evidence" value="ECO:0007669"/>
    <property type="project" value="InterPro"/>
</dbReference>
<keyword evidence="1" id="KW-0539">Nucleus</keyword>
<dbReference type="InterPro" id="IPR053175">
    <property type="entry name" value="DHMBA_Reg_Transcription_Factor"/>
</dbReference>
<dbReference type="Proteomes" id="UP000824998">
    <property type="component" value="Unassembled WGS sequence"/>
</dbReference>
<evidence type="ECO:0000313" key="4">
    <source>
        <dbReference type="EMBL" id="KAG9230264.1"/>
    </source>
</evidence>
<dbReference type="InterPro" id="IPR036864">
    <property type="entry name" value="Zn2-C6_fun-type_DNA-bd_sf"/>
</dbReference>
<dbReference type="SMART" id="SM00066">
    <property type="entry name" value="GAL4"/>
    <property type="match status" value="1"/>
</dbReference>
<dbReference type="PANTHER" id="PTHR38791:SF13">
    <property type="entry name" value="ZN(2)-C6 FUNGAL-TYPE DOMAIN-CONTAINING PROTEIN"/>
    <property type="match status" value="1"/>
</dbReference>
<dbReference type="PANTHER" id="PTHR38791">
    <property type="entry name" value="ZN(II)2CYS6 TRANSCRIPTION FACTOR (EUROFUNG)-RELATED-RELATED"/>
    <property type="match status" value="1"/>
</dbReference>
<dbReference type="Pfam" id="PF11951">
    <property type="entry name" value="Fungal_trans_2"/>
    <property type="match status" value="1"/>
</dbReference>
<evidence type="ECO:0000256" key="1">
    <source>
        <dbReference type="ARBA" id="ARBA00023242"/>
    </source>
</evidence>
<keyword evidence="5" id="KW-1185">Reference proteome</keyword>
<dbReference type="Pfam" id="PF00172">
    <property type="entry name" value="Zn_clus"/>
    <property type="match status" value="1"/>
</dbReference>
<sequence length="632" mass="70989">MVYCGKPSRGCQMCRTRRIKCDETKPTCNQCAKSRRVCPGYKDDFDLVFRNETRVTERRARKSLDGKKANHQIMIPNQETVFRSGSLIAPDSNTETRITRTSPMALSVPVEQQAPCFFLSNFVLSPTDDKDTPRGYFDFLVPLMKSETPDSHLALAFSAAAMASMSNRPDTRMRGDIRQMAVAQYTKALKATNIALQSPRSQKTDQTLAAILMLGFFETITSENNSATAWYSHVDGAVQLVRMRGQKQLRTKVGQGLFQVVRTQMVINCMTSNKMPKGGADWWTSDIKDDLAAPITKMKILIAELRVEMNHTLNNHSRTPEYFQEVLGLMRRAAAIEQGYQAWEASLPGWWRPKTVAWVDNTAGLDLRKSEVCPGKIETHHNIWVSVIWNHARVLRIACSGVLVRCAAWMCSPVDYRTTPEYAHATRLCVDLITDIISSVPYHLGWDFGKGSALASADMAGFEAGLEAFHKPKPINGFFALWPLFVVSTADYATDSQRLWAKSRLNHIADILGMNHAKVLAGFQLRIPSMLIRRDNIGRQPIPSRGIPQVYTPPSLNPPPSYPQDVNNNFSTNANAVPPGIGQEREYTLNPLQQRALMQQEIFEKERLSLLSKASGEQGETIERLMARYLQV</sequence>
<dbReference type="AlphaFoldDB" id="A0A9P8C1F6"/>
<feature type="domain" description="Zn(2)-C6 fungal-type" evidence="3">
    <location>
        <begin position="10"/>
        <end position="38"/>
    </location>
</feature>
<feature type="compositionally biased region" description="Polar residues" evidence="2">
    <location>
        <begin position="564"/>
        <end position="575"/>
    </location>
</feature>
<accession>A0A9P8C1F6</accession>
<feature type="region of interest" description="Disordered" evidence="2">
    <location>
        <begin position="538"/>
        <end position="583"/>
    </location>
</feature>
<dbReference type="Gene3D" id="4.10.240.10">
    <property type="entry name" value="Zn(2)-C6 fungal-type DNA-binding domain"/>
    <property type="match status" value="1"/>
</dbReference>
<dbReference type="GO" id="GO:0008270">
    <property type="term" value="F:zinc ion binding"/>
    <property type="evidence" value="ECO:0007669"/>
    <property type="project" value="InterPro"/>
</dbReference>
<evidence type="ECO:0000259" key="3">
    <source>
        <dbReference type="PROSITE" id="PS50048"/>
    </source>
</evidence>
<dbReference type="EMBL" id="MU251687">
    <property type="protein sequence ID" value="KAG9230264.1"/>
    <property type="molecule type" value="Genomic_DNA"/>
</dbReference>